<dbReference type="EMBL" id="JADIMR010000077">
    <property type="protein sequence ID" value="MBO8447106.1"/>
    <property type="molecule type" value="Genomic_DNA"/>
</dbReference>
<organism evidence="1 2">
    <name type="scientific">Candidatus Enterocola intestinipullorum</name>
    <dbReference type="NCBI Taxonomy" id="2840783"/>
    <lineage>
        <taxon>Bacteria</taxon>
        <taxon>Pseudomonadati</taxon>
        <taxon>Bacteroidota</taxon>
        <taxon>Bacteroidia</taxon>
        <taxon>Bacteroidales</taxon>
        <taxon>Candidatus Enterocola</taxon>
    </lineage>
</organism>
<dbReference type="Proteomes" id="UP000823637">
    <property type="component" value="Unassembled WGS sequence"/>
</dbReference>
<comment type="caution">
    <text evidence="1">The sequence shown here is derived from an EMBL/GenBank/DDBJ whole genome shotgun (WGS) entry which is preliminary data.</text>
</comment>
<evidence type="ECO:0000313" key="1">
    <source>
        <dbReference type="EMBL" id="MBO8447106.1"/>
    </source>
</evidence>
<name>A0A9D9HD30_9BACT</name>
<reference evidence="1" key="2">
    <citation type="journal article" date="2021" name="PeerJ">
        <title>Extensive microbial diversity within the chicken gut microbiome revealed by metagenomics and culture.</title>
        <authorList>
            <person name="Gilroy R."/>
            <person name="Ravi A."/>
            <person name="Getino M."/>
            <person name="Pursley I."/>
            <person name="Horton D.L."/>
            <person name="Alikhan N.F."/>
            <person name="Baker D."/>
            <person name="Gharbi K."/>
            <person name="Hall N."/>
            <person name="Watson M."/>
            <person name="Adriaenssens E.M."/>
            <person name="Foster-Nyarko E."/>
            <person name="Jarju S."/>
            <person name="Secka A."/>
            <person name="Antonio M."/>
            <person name="Oren A."/>
            <person name="Chaudhuri R.R."/>
            <person name="La Ragione R."/>
            <person name="Hildebrand F."/>
            <person name="Pallen M.J."/>
        </authorList>
    </citation>
    <scope>NUCLEOTIDE SEQUENCE</scope>
    <source>
        <strain evidence="1">D3-1215</strain>
    </source>
</reference>
<dbReference type="AlphaFoldDB" id="A0A9D9HD30"/>
<reference evidence="1" key="1">
    <citation type="submission" date="2020-10" db="EMBL/GenBank/DDBJ databases">
        <authorList>
            <person name="Gilroy R."/>
        </authorList>
    </citation>
    <scope>NUCLEOTIDE SEQUENCE</scope>
    <source>
        <strain evidence="1">D3-1215</strain>
    </source>
</reference>
<protein>
    <submittedName>
        <fullName evidence="1">Uncharacterized protein</fullName>
    </submittedName>
</protein>
<evidence type="ECO:0000313" key="2">
    <source>
        <dbReference type="Proteomes" id="UP000823637"/>
    </source>
</evidence>
<proteinExistence type="predicted"/>
<gene>
    <name evidence="1" type="ORF">IAC32_05120</name>
</gene>
<sequence length="82" mass="9345">MNVLRIQITQASTHPGYKDPECGSVTNTLQNRYRNVTKSRKPWKFAVHNWNNPALGTIFAMSIKDNDIHIHYNGIAANNGRH</sequence>
<accession>A0A9D9HD30</accession>